<protein>
    <submittedName>
        <fullName evidence="1">Uncharacterized protein</fullName>
    </submittedName>
</protein>
<organism evidence="1 2">
    <name type="scientific">Stegodyphus mimosarum</name>
    <name type="common">African social velvet spider</name>
    <dbReference type="NCBI Taxonomy" id="407821"/>
    <lineage>
        <taxon>Eukaryota</taxon>
        <taxon>Metazoa</taxon>
        <taxon>Ecdysozoa</taxon>
        <taxon>Arthropoda</taxon>
        <taxon>Chelicerata</taxon>
        <taxon>Arachnida</taxon>
        <taxon>Araneae</taxon>
        <taxon>Araneomorphae</taxon>
        <taxon>Entelegynae</taxon>
        <taxon>Eresoidea</taxon>
        <taxon>Eresidae</taxon>
        <taxon>Stegodyphus</taxon>
    </lineage>
</organism>
<dbReference type="OrthoDB" id="6510667at2759"/>
<gene>
    <name evidence="1" type="ORF">X975_06891</name>
</gene>
<reference evidence="1 2" key="1">
    <citation type="submission" date="2013-11" db="EMBL/GenBank/DDBJ databases">
        <title>Genome sequencing of Stegodyphus mimosarum.</title>
        <authorList>
            <person name="Bechsgaard J."/>
        </authorList>
    </citation>
    <scope>NUCLEOTIDE SEQUENCE [LARGE SCALE GENOMIC DNA]</scope>
</reference>
<evidence type="ECO:0000313" key="1">
    <source>
        <dbReference type="EMBL" id="KFM75475.1"/>
    </source>
</evidence>
<evidence type="ECO:0000313" key="2">
    <source>
        <dbReference type="Proteomes" id="UP000054359"/>
    </source>
</evidence>
<dbReference type="AlphaFoldDB" id="A0A087UDN6"/>
<dbReference type="EMBL" id="KK119364">
    <property type="protein sequence ID" value="KFM75475.1"/>
    <property type="molecule type" value="Genomic_DNA"/>
</dbReference>
<accession>A0A087UDN6</accession>
<keyword evidence="2" id="KW-1185">Reference proteome</keyword>
<proteinExistence type="predicted"/>
<feature type="non-terminal residue" evidence="1">
    <location>
        <position position="91"/>
    </location>
</feature>
<dbReference type="Proteomes" id="UP000054359">
    <property type="component" value="Unassembled WGS sequence"/>
</dbReference>
<sequence length="91" mass="11021">MRQFQKILYSTDKEEAKEAYESALEAGKFYPVWQLRLQEYWNIRNMWCLAWRETTCRGHHTNNFTEVAVRIFKDNVLSRVKTVCQQQNLQC</sequence>
<name>A0A087UDN6_STEMI</name>